<evidence type="ECO:0000256" key="11">
    <source>
        <dbReference type="SAM" id="Phobius"/>
    </source>
</evidence>
<organism evidence="13 14">
    <name type="scientific">Seminavis robusta</name>
    <dbReference type="NCBI Taxonomy" id="568900"/>
    <lineage>
        <taxon>Eukaryota</taxon>
        <taxon>Sar</taxon>
        <taxon>Stramenopiles</taxon>
        <taxon>Ochrophyta</taxon>
        <taxon>Bacillariophyta</taxon>
        <taxon>Bacillariophyceae</taxon>
        <taxon>Bacillariophycidae</taxon>
        <taxon>Naviculales</taxon>
        <taxon>Naviculaceae</taxon>
        <taxon>Seminavis</taxon>
    </lineage>
</organism>
<feature type="compositionally biased region" description="Polar residues" evidence="10">
    <location>
        <begin position="258"/>
        <end position="267"/>
    </location>
</feature>
<evidence type="ECO:0000256" key="9">
    <source>
        <dbReference type="ARBA" id="ARBA00023180"/>
    </source>
</evidence>
<keyword evidence="4" id="KW-0337">GPI-anchor biosynthesis</keyword>
<keyword evidence="5 11" id="KW-0812">Transmembrane</keyword>
<dbReference type="InterPro" id="IPR013233">
    <property type="entry name" value="PIG-X/PBN1"/>
</dbReference>
<comment type="pathway">
    <text evidence="2">Glycolipid biosynthesis; glycosylphosphatidylinositol-anchor biosynthesis.</text>
</comment>
<feature type="transmembrane region" description="Helical" evidence="11">
    <location>
        <begin position="534"/>
        <end position="554"/>
    </location>
</feature>
<feature type="chain" id="PRO_5040156950" evidence="12">
    <location>
        <begin position="21"/>
        <end position="565"/>
    </location>
</feature>
<evidence type="ECO:0000313" key="13">
    <source>
        <dbReference type="EMBL" id="CAB9505179.1"/>
    </source>
</evidence>
<reference evidence="13" key="1">
    <citation type="submission" date="2020-06" db="EMBL/GenBank/DDBJ databases">
        <authorList>
            <consortium name="Plant Systems Biology data submission"/>
        </authorList>
    </citation>
    <scope>NUCLEOTIDE SEQUENCE</scope>
    <source>
        <strain evidence="13">D6</strain>
    </source>
</reference>
<comment type="caution">
    <text evidence="13">The sequence shown here is derived from an EMBL/GenBank/DDBJ whole genome shotgun (WGS) entry which is preliminary data.</text>
</comment>
<dbReference type="EMBL" id="CAICTM010000220">
    <property type="protein sequence ID" value="CAB9505179.1"/>
    <property type="molecule type" value="Genomic_DNA"/>
</dbReference>
<evidence type="ECO:0000256" key="8">
    <source>
        <dbReference type="ARBA" id="ARBA00023136"/>
    </source>
</evidence>
<feature type="signal peptide" evidence="12">
    <location>
        <begin position="1"/>
        <end position="20"/>
    </location>
</feature>
<gene>
    <name evidence="13" type="ORF">SEMRO_221_G091000.1</name>
</gene>
<dbReference type="GO" id="GO:0005789">
    <property type="term" value="C:endoplasmic reticulum membrane"/>
    <property type="evidence" value="ECO:0007669"/>
    <property type="project" value="UniProtKB-SubCell"/>
</dbReference>
<evidence type="ECO:0000256" key="10">
    <source>
        <dbReference type="SAM" id="MobiDB-lite"/>
    </source>
</evidence>
<evidence type="ECO:0000256" key="7">
    <source>
        <dbReference type="ARBA" id="ARBA00022989"/>
    </source>
</evidence>
<proteinExistence type="inferred from homology"/>
<comment type="subcellular location">
    <subcellularLocation>
        <location evidence="1">Endoplasmic reticulum membrane</location>
        <topology evidence="1">Single-pass membrane protein</topology>
    </subcellularLocation>
</comment>
<evidence type="ECO:0000256" key="3">
    <source>
        <dbReference type="ARBA" id="ARBA00010345"/>
    </source>
</evidence>
<comment type="similarity">
    <text evidence="3">Belongs to the PIGX family.</text>
</comment>
<dbReference type="Pfam" id="PF08320">
    <property type="entry name" value="PIG-X"/>
    <property type="match status" value="1"/>
</dbReference>
<dbReference type="Proteomes" id="UP001153069">
    <property type="component" value="Unassembled WGS sequence"/>
</dbReference>
<feature type="compositionally biased region" description="Polar residues" evidence="10">
    <location>
        <begin position="239"/>
        <end position="248"/>
    </location>
</feature>
<evidence type="ECO:0000313" key="14">
    <source>
        <dbReference type="Proteomes" id="UP001153069"/>
    </source>
</evidence>
<dbReference type="AlphaFoldDB" id="A0A9N8DMB4"/>
<evidence type="ECO:0000256" key="1">
    <source>
        <dbReference type="ARBA" id="ARBA00004389"/>
    </source>
</evidence>
<protein>
    <submittedName>
        <fullName evidence="13">Uncharacterized protein</fullName>
    </submittedName>
</protein>
<name>A0A9N8DMB4_9STRA</name>
<accession>A0A9N8DMB4</accession>
<sequence length="565" mass="62997">MMRWWVAGVLLLWLGAASVATVIGSAVDLNDNTKNNDETAMGIALSWGSVAQNDSSSVLLVMTCHGPPGELVFVEEQEGGLAGFCCRAMKRAVDAAAAMVSVESGDELAKNATVLQELLRETDAVTQECQNQGSSVPLNTTTRSQLPSNATTIRFLYQVPLFQEHNPQHQGPLVLGNRQHYFWNEKLGQGYWWNGHDHKTNPPDLRPIMQGEDHDHKALSGSPTDWLWSLFGNDDDTLPSKTSTTKNNDNSHLESERNTQQQHGRSQNVVIQTSLSSTGGMHRLLHHRIEIPLQQQQGQTKEPQKMTASFLLLIPSDMFMDTEDAFDEHQWNVQLLPVHPTTTTDETSAARSMDITGNYSLTLESQKVIDIELPAFDSPQHAVMVHLEWKSQHGTVAMDPVDDADEEDATRVLAFQFATKVHLRYPLPTTESSKDDYHMYKPIVMMPPLWMEGYLEVAQPNGNNAVDDNKNVIYWKLRPSDQQFTSHLLGFHGAPHLFFGSMDNTESNNNNSDNNHDSLEFLTTTVAAGVEEDFAWVATLTVLFSILGALLLGYETSLVYARVEE</sequence>
<evidence type="ECO:0000256" key="5">
    <source>
        <dbReference type="ARBA" id="ARBA00022692"/>
    </source>
</evidence>
<dbReference type="PANTHER" id="PTHR28650">
    <property type="entry name" value="PHOSPHATIDYLINOSITOL-GLYCAN BIOSYNTHESIS CLASS X PROTEIN"/>
    <property type="match status" value="1"/>
</dbReference>
<evidence type="ECO:0000256" key="6">
    <source>
        <dbReference type="ARBA" id="ARBA00022824"/>
    </source>
</evidence>
<keyword evidence="6" id="KW-0256">Endoplasmic reticulum</keyword>
<keyword evidence="14" id="KW-1185">Reference proteome</keyword>
<keyword evidence="7 11" id="KW-1133">Transmembrane helix</keyword>
<feature type="region of interest" description="Disordered" evidence="10">
    <location>
        <begin position="238"/>
        <end position="267"/>
    </location>
</feature>
<evidence type="ECO:0000256" key="4">
    <source>
        <dbReference type="ARBA" id="ARBA00022502"/>
    </source>
</evidence>
<dbReference type="PANTHER" id="PTHR28650:SF1">
    <property type="entry name" value="PHOSPHATIDYLINOSITOL-GLYCAN BIOSYNTHESIS CLASS X PROTEIN"/>
    <property type="match status" value="1"/>
</dbReference>
<keyword evidence="12" id="KW-0732">Signal</keyword>
<dbReference type="InterPro" id="IPR040039">
    <property type="entry name" value="PIGX"/>
</dbReference>
<evidence type="ECO:0000256" key="12">
    <source>
        <dbReference type="SAM" id="SignalP"/>
    </source>
</evidence>
<dbReference type="GO" id="GO:0006506">
    <property type="term" value="P:GPI anchor biosynthetic process"/>
    <property type="evidence" value="ECO:0007669"/>
    <property type="project" value="UniProtKB-KW"/>
</dbReference>
<keyword evidence="9" id="KW-0325">Glycoprotein</keyword>
<dbReference type="OrthoDB" id="53696at2759"/>
<keyword evidence="8 11" id="KW-0472">Membrane</keyword>
<evidence type="ECO:0000256" key="2">
    <source>
        <dbReference type="ARBA" id="ARBA00004687"/>
    </source>
</evidence>